<name>A0A1V1H0M0_ORYPU</name>
<dbReference type="EMBL" id="AP011465">
    <property type="protein sequence ID" value="BAX24899.1"/>
    <property type="molecule type" value="Genomic_DNA"/>
</dbReference>
<sequence length="75" mass="8057">MKPAAKVDRPEERAKGAVVCGCVCLDEEGPRLQLGWVGLACSAVEWGADECNGFVAVNLDGHENLQQSIRTNLCK</sequence>
<proteinExistence type="predicted"/>
<reference evidence="1" key="1">
    <citation type="submission" date="2009-05" db="EMBL/GenBank/DDBJ databases">
        <title>Oryza sativa Japonica Group genomic DNA, chromosome 6, BAC clone:KMK0024M20, cultivar:Khau Mac Kho.</title>
        <authorList>
            <person name="Matsumoto T."/>
            <person name="Wu J."/>
            <person name="Kanamori H."/>
        </authorList>
    </citation>
    <scope>NUCLEOTIDE SEQUENCE</scope>
    <source>
        <strain evidence="1">IRGC 105690</strain>
    </source>
</reference>
<accession>A0A1V1H0M0</accession>
<organism evidence="1">
    <name type="scientific">Oryza punctata</name>
    <name type="common">Red rice</name>
    <dbReference type="NCBI Taxonomy" id="4537"/>
    <lineage>
        <taxon>Eukaryota</taxon>
        <taxon>Viridiplantae</taxon>
        <taxon>Streptophyta</taxon>
        <taxon>Embryophyta</taxon>
        <taxon>Tracheophyta</taxon>
        <taxon>Spermatophyta</taxon>
        <taxon>Magnoliopsida</taxon>
        <taxon>Liliopsida</taxon>
        <taxon>Poales</taxon>
        <taxon>Poaceae</taxon>
        <taxon>BOP clade</taxon>
        <taxon>Oryzoideae</taxon>
        <taxon>Oryzeae</taxon>
        <taxon>Oryzinae</taxon>
        <taxon>Oryza</taxon>
    </lineage>
</organism>
<protein>
    <submittedName>
        <fullName evidence="1">Uncharacterized protein</fullName>
    </submittedName>
</protein>
<evidence type="ECO:0000313" key="1">
    <source>
        <dbReference type="EMBL" id="BAX24899.1"/>
    </source>
</evidence>
<gene>
    <name evidence="1" type="primary">OP_Ba0021N11.14</name>
</gene>
<dbReference type="AlphaFoldDB" id="A0A1V1H0M0"/>